<dbReference type="Pfam" id="PF13344">
    <property type="entry name" value="Hydrolase_6"/>
    <property type="match status" value="1"/>
</dbReference>
<dbReference type="PANTHER" id="PTHR14269">
    <property type="entry name" value="CDP-DIACYLGLYCEROL--GLYCEROL-3-PHOSPHATE 3-PHOSPHATIDYLTRANSFERASE-RELATED"/>
    <property type="match status" value="1"/>
</dbReference>
<proteinExistence type="predicted"/>
<dbReference type="InterPro" id="IPR006357">
    <property type="entry name" value="HAD-SF_hydro_IIA"/>
</dbReference>
<evidence type="ECO:0000313" key="3">
    <source>
        <dbReference type="Proteomes" id="UP000011761"/>
    </source>
</evidence>
<dbReference type="Proteomes" id="UP000011761">
    <property type="component" value="Unassembled WGS sequence"/>
</dbReference>
<feature type="compositionally biased region" description="Basic and acidic residues" evidence="1">
    <location>
        <begin position="17"/>
        <end position="26"/>
    </location>
</feature>
<dbReference type="RefSeq" id="XP_007679827.1">
    <property type="nucleotide sequence ID" value="XM_007681637.1"/>
</dbReference>
<accession>M2MN50</accession>
<feature type="compositionally biased region" description="Polar residues" evidence="1">
    <location>
        <begin position="50"/>
        <end position="64"/>
    </location>
</feature>
<dbReference type="AlphaFoldDB" id="M2MN50"/>
<dbReference type="STRING" id="717646.M2MN50"/>
<dbReference type="GO" id="GO:0046474">
    <property type="term" value="P:glycerophospholipid biosynthetic process"/>
    <property type="evidence" value="ECO:0007669"/>
    <property type="project" value="TreeGrafter"/>
</dbReference>
<dbReference type="PANTHER" id="PTHR14269:SF51">
    <property type="entry name" value="HYPOTHETICAL HAD-SUPERFAMILY HYDROLASE (EUROFUNG)"/>
    <property type="match status" value="1"/>
</dbReference>
<evidence type="ECO:0000256" key="1">
    <source>
        <dbReference type="SAM" id="MobiDB-lite"/>
    </source>
</evidence>
<dbReference type="eggNOG" id="KOG1618">
    <property type="taxonomic scope" value="Eukaryota"/>
</dbReference>
<protein>
    <submittedName>
        <fullName evidence="2">Uncharacterized protein</fullName>
    </submittedName>
</protein>
<dbReference type="EMBL" id="KB445561">
    <property type="protein sequence ID" value="EMC92873.1"/>
    <property type="molecule type" value="Genomic_DNA"/>
</dbReference>
<organism evidence="2 3">
    <name type="scientific">Baudoinia panamericana (strain UAMH 10762)</name>
    <name type="common">Angels' share fungus</name>
    <name type="synonym">Baudoinia compniacensis (strain UAMH 10762)</name>
    <dbReference type="NCBI Taxonomy" id="717646"/>
    <lineage>
        <taxon>Eukaryota</taxon>
        <taxon>Fungi</taxon>
        <taxon>Dikarya</taxon>
        <taxon>Ascomycota</taxon>
        <taxon>Pezizomycotina</taxon>
        <taxon>Dothideomycetes</taxon>
        <taxon>Dothideomycetidae</taxon>
        <taxon>Mycosphaerellales</taxon>
        <taxon>Teratosphaeriaceae</taxon>
        <taxon>Baudoinia</taxon>
    </lineage>
</organism>
<keyword evidence="3" id="KW-1185">Reference proteome</keyword>
<dbReference type="Gene3D" id="3.40.50.1000">
    <property type="entry name" value="HAD superfamily/HAD-like"/>
    <property type="match status" value="2"/>
</dbReference>
<dbReference type="InterPro" id="IPR050324">
    <property type="entry name" value="CDP-alcohol_PTase-I"/>
</dbReference>
<reference evidence="2 3" key="1">
    <citation type="journal article" date="2012" name="PLoS Pathog.">
        <title>Diverse lifestyles and strategies of plant pathogenesis encoded in the genomes of eighteen Dothideomycetes fungi.</title>
        <authorList>
            <person name="Ohm R.A."/>
            <person name="Feau N."/>
            <person name="Henrissat B."/>
            <person name="Schoch C.L."/>
            <person name="Horwitz B.A."/>
            <person name="Barry K.W."/>
            <person name="Condon B.J."/>
            <person name="Copeland A.C."/>
            <person name="Dhillon B."/>
            <person name="Glaser F."/>
            <person name="Hesse C.N."/>
            <person name="Kosti I."/>
            <person name="LaButti K."/>
            <person name="Lindquist E.A."/>
            <person name="Lucas S."/>
            <person name="Salamov A.A."/>
            <person name="Bradshaw R.E."/>
            <person name="Ciuffetti L."/>
            <person name="Hamelin R.C."/>
            <person name="Kema G.H.J."/>
            <person name="Lawrence C."/>
            <person name="Scott J.A."/>
            <person name="Spatafora J.W."/>
            <person name="Turgeon B.G."/>
            <person name="de Wit P.J.G.M."/>
            <person name="Zhong S."/>
            <person name="Goodwin S.B."/>
            <person name="Grigoriev I.V."/>
        </authorList>
    </citation>
    <scope>NUCLEOTIDE SEQUENCE [LARGE SCALE GENOMIC DNA]</scope>
    <source>
        <strain evidence="2 3">UAMH 10762</strain>
    </source>
</reference>
<feature type="region of interest" description="Disordered" evidence="1">
    <location>
        <begin position="1"/>
        <end position="126"/>
    </location>
</feature>
<dbReference type="HOGENOM" id="CLU_030880_3_0_1"/>
<dbReference type="InterPro" id="IPR006353">
    <property type="entry name" value="HAD-SF_hydro_IIA_CECR5"/>
</dbReference>
<dbReference type="SUPFAM" id="SSF56784">
    <property type="entry name" value="HAD-like"/>
    <property type="match status" value="1"/>
</dbReference>
<dbReference type="Pfam" id="PF13242">
    <property type="entry name" value="Hydrolase_like"/>
    <property type="match status" value="1"/>
</dbReference>
<dbReference type="NCBIfam" id="TIGR01460">
    <property type="entry name" value="HAD-SF-IIA"/>
    <property type="match status" value="1"/>
</dbReference>
<dbReference type="GeneID" id="19113339"/>
<dbReference type="NCBIfam" id="TIGR01456">
    <property type="entry name" value="CECR5"/>
    <property type="match status" value="1"/>
</dbReference>
<name>M2MN50_BAUPA</name>
<dbReference type="KEGG" id="bcom:BAUCODRAFT_37789"/>
<evidence type="ECO:0000313" key="2">
    <source>
        <dbReference type="EMBL" id="EMC92873.1"/>
    </source>
</evidence>
<sequence>MPAFDDSDFGVPVQQIKSKDLSRVKSSESNGHSFGHSYGSSLPIPGEDGMTNSIEVPATRSSIADASPYMHQLSLSPSQRDRRASRNSFGASLPIPRSKRQSRLSSVVSAEGRTGKSVRPGMPPIQPTREILASQVQDMSSEKVRAAKDMAFVFDIDGVLVHGDRLIPEGKRVLEILNGDNELAIKIPHIFLTNGSGKPEQARVEQLSKILQQPISIEQFIQSHTPMRALSEYYDTVLVVGGEGYRCREVAEAYGFENIVVPNDILAWDPTIAPYRKFTEEERRTSRPRDFSKMNIDAIMVFSDSRDYATDMQIIVDLLRSENGRLHTMAKDPVSQRIPIYFSQGDLLCPTEHPYPRMSQGTFRIGLEAMYKALTGEDLERVVYGKPELATYKYADEVIASWMEIIHNDEKLPANIYMVGDNPASDIIGGNMYGWNTCLVRTGVFQGGENDENNPANFGVFANVLEAVKAAVKKELGQEFRFEWKDEHVNPLLQKGTASAVAVE</sequence>
<dbReference type="GO" id="GO:0005739">
    <property type="term" value="C:mitochondrion"/>
    <property type="evidence" value="ECO:0007669"/>
    <property type="project" value="TreeGrafter"/>
</dbReference>
<dbReference type="FunFam" id="3.40.50.1000:FF:000069">
    <property type="entry name" value="HAD-superfamily subfamily IIA hydrolase"/>
    <property type="match status" value="1"/>
</dbReference>
<dbReference type="OMA" id="SWMETIH"/>
<dbReference type="InterPro" id="IPR023214">
    <property type="entry name" value="HAD_sf"/>
</dbReference>
<dbReference type="InterPro" id="IPR036412">
    <property type="entry name" value="HAD-like_sf"/>
</dbReference>
<dbReference type="OrthoDB" id="10251048at2759"/>
<gene>
    <name evidence="2" type="ORF">BAUCODRAFT_37789</name>
</gene>